<dbReference type="EMBL" id="LAZR01035101">
    <property type="protein sequence ID" value="KKL28427.1"/>
    <property type="molecule type" value="Genomic_DNA"/>
</dbReference>
<name>A0A0F9CPT7_9ZZZZ</name>
<accession>A0A0F9CPT7</accession>
<reference evidence="1" key="1">
    <citation type="journal article" date="2015" name="Nature">
        <title>Complex archaea that bridge the gap between prokaryotes and eukaryotes.</title>
        <authorList>
            <person name="Spang A."/>
            <person name="Saw J.H."/>
            <person name="Jorgensen S.L."/>
            <person name="Zaremba-Niedzwiedzka K."/>
            <person name="Martijn J."/>
            <person name="Lind A.E."/>
            <person name="van Eijk R."/>
            <person name="Schleper C."/>
            <person name="Guy L."/>
            <person name="Ettema T.J."/>
        </authorList>
    </citation>
    <scope>NUCLEOTIDE SEQUENCE</scope>
</reference>
<protein>
    <submittedName>
        <fullName evidence="1">Uncharacterized protein</fullName>
    </submittedName>
</protein>
<dbReference type="AlphaFoldDB" id="A0A0F9CPT7"/>
<gene>
    <name evidence="1" type="ORF">LCGC14_2375250</name>
</gene>
<organism evidence="1">
    <name type="scientific">marine sediment metagenome</name>
    <dbReference type="NCBI Taxonomy" id="412755"/>
    <lineage>
        <taxon>unclassified sequences</taxon>
        <taxon>metagenomes</taxon>
        <taxon>ecological metagenomes</taxon>
    </lineage>
</organism>
<comment type="caution">
    <text evidence="1">The sequence shown here is derived from an EMBL/GenBank/DDBJ whole genome shotgun (WGS) entry which is preliminary data.</text>
</comment>
<evidence type="ECO:0000313" key="1">
    <source>
        <dbReference type="EMBL" id="KKL28427.1"/>
    </source>
</evidence>
<proteinExistence type="predicted"/>
<sequence length="195" mass="23032">MSRTLVGKRVQYYMVVWSKDGKRGRLEGVLMYNDAVQIAEIYQGQYPEYLIYATKSITRYWQGTREEFEYHLQCQMEGIDCINDYPNVEWVRPTDARRCNVWETSKLCQPNQLKPNNYFGINQVSGRKAYEKSNEQLAVSRMFGASPVSHIIKQGNKRHLNPIVHNDTSYREWVRIFKEMGMSNNKARFEAKKRV</sequence>